<feature type="transmembrane region" description="Helical" evidence="2">
    <location>
        <begin position="62"/>
        <end position="81"/>
    </location>
</feature>
<dbReference type="Pfam" id="PF02325">
    <property type="entry name" value="CCB3_YggT"/>
    <property type="match status" value="1"/>
</dbReference>
<dbReference type="GO" id="GO:0016020">
    <property type="term" value="C:membrane"/>
    <property type="evidence" value="ECO:0007669"/>
    <property type="project" value="InterPro"/>
</dbReference>
<keyword evidence="2" id="KW-0812">Transmembrane</keyword>
<sequence>MNLLSLVGLIIKIIIQVAEIYSFVLVAYALMSWFPGAYDTTIGQWIIKLARPYLNLFRRLNLSFGMIDFTILVAIIALNLSTQALQLIYIKLVELLLY</sequence>
<dbReference type="EMBL" id="CP019609">
    <property type="protein sequence ID" value="AQP54820.1"/>
    <property type="molecule type" value="Genomic_DNA"/>
</dbReference>
<proteinExistence type="inferred from homology"/>
<evidence type="ECO:0000313" key="3">
    <source>
        <dbReference type="EMBL" id="AQP54820.1"/>
    </source>
</evidence>
<dbReference type="STRING" id="633807.BW732_09430"/>
<dbReference type="Proteomes" id="UP000188246">
    <property type="component" value="Chromosome"/>
</dbReference>
<accession>A0A1Q2D925</accession>
<evidence type="ECO:0008006" key="5">
    <source>
        <dbReference type="Google" id="ProtNLM"/>
    </source>
</evidence>
<dbReference type="AlphaFoldDB" id="A0A1Q2D925"/>
<dbReference type="InterPro" id="IPR003425">
    <property type="entry name" value="CCB3/YggT"/>
</dbReference>
<evidence type="ECO:0000313" key="4">
    <source>
        <dbReference type="Proteomes" id="UP000188246"/>
    </source>
</evidence>
<organism evidence="3 4">
    <name type="scientific">Vagococcus penaei</name>
    <dbReference type="NCBI Taxonomy" id="633807"/>
    <lineage>
        <taxon>Bacteria</taxon>
        <taxon>Bacillati</taxon>
        <taxon>Bacillota</taxon>
        <taxon>Bacilli</taxon>
        <taxon>Lactobacillales</taxon>
        <taxon>Enterococcaceae</taxon>
        <taxon>Vagococcus</taxon>
    </lineage>
</organism>
<name>A0A1Q2D925_9ENTE</name>
<reference evidence="3 4" key="1">
    <citation type="journal article" date="2010" name="Int. J. Syst. Evol. Microbiol.">
        <title>Vagococcus penaei sp. nov., isolated from spoilage microbiota of cooked shrimp (Penaeus vannamei).</title>
        <authorList>
            <person name="Jaffres E."/>
            <person name="Prevost H."/>
            <person name="Rossero A."/>
            <person name="Joffraud J.J."/>
            <person name="Dousset X."/>
        </authorList>
    </citation>
    <scope>NUCLEOTIDE SEQUENCE [LARGE SCALE GENOMIC DNA]</scope>
    <source>
        <strain evidence="3 4">CD276</strain>
    </source>
</reference>
<feature type="transmembrane region" description="Helical" evidence="2">
    <location>
        <begin position="7"/>
        <end position="31"/>
    </location>
</feature>
<gene>
    <name evidence="3" type="ORF">BW732_09430</name>
</gene>
<evidence type="ECO:0000256" key="1">
    <source>
        <dbReference type="ARBA" id="ARBA00010894"/>
    </source>
</evidence>
<keyword evidence="2" id="KW-1133">Transmembrane helix</keyword>
<dbReference type="PANTHER" id="PTHR33219:SF14">
    <property type="entry name" value="PROTEIN COFACTOR ASSEMBLY OF COMPLEX C SUBUNIT B CCB3, CHLOROPLASTIC-RELATED"/>
    <property type="match status" value="1"/>
</dbReference>
<dbReference type="PANTHER" id="PTHR33219">
    <property type="entry name" value="YLMG HOMOLOG PROTEIN 2, CHLOROPLASTIC"/>
    <property type="match status" value="1"/>
</dbReference>
<dbReference type="KEGG" id="vpi:BW732_09430"/>
<keyword evidence="4" id="KW-1185">Reference proteome</keyword>
<protein>
    <recommendedName>
        <fullName evidence="5">YggT family protein</fullName>
    </recommendedName>
</protein>
<comment type="similarity">
    <text evidence="1">Belongs to the YggT family.</text>
</comment>
<keyword evidence="2" id="KW-0472">Membrane</keyword>
<evidence type="ECO:0000256" key="2">
    <source>
        <dbReference type="SAM" id="Phobius"/>
    </source>
</evidence>